<protein>
    <recommendedName>
        <fullName evidence="3">Plastid lipid-associated protein/fibrillin conserved domain-containing protein</fullName>
    </recommendedName>
</protein>
<sequence length="271" mass="30252">MLAPLAFTAAAYTGGAPPAARGLLGVHAHVRASVPIAAERPPWIHACTQRARFSVPSAQAPDDVPAEEDEELSARFREFVEGDKPPADIQGFNDDLYAHLNQRPEYETSALYKNLRQRVDVTDPIYQELEKVKWGDLLDNGGPTPDTTPGEAIEAVLRALRDVDEPREDYGLELLQRYSSSATVLGQPSTTAKQMRDYFTASKYHILFDWVAIRYTRKLELSLDKKRAVQQLRLTGRDGKSVPVTFQLSSYPTENGDVWLIDQLLVKSVDV</sequence>
<dbReference type="AlphaFoldDB" id="A0AB34IX23"/>
<keyword evidence="2" id="KW-1185">Reference proteome</keyword>
<organism evidence="1 2">
    <name type="scientific">Prymnesium parvum</name>
    <name type="common">Toxic golden alga</name>
    <dbReference type="NCBI Taxonomy" id="97485"/>
    <lineage>
        <taxon>Eukaryota</taxon>
        <taxon>Haptista</taxon>
        <taxon>Haptophyta</taxon>
        <taxon>Prymnesiophyceae</taxon>
        <taxon>Prymnesiales</taxon>
        <taxon>Prymnesiaceae</taxon>
        <taxon>Prymnesium</taxon>
    </lineage>
</organism>
<evidence type="ECO:0008006" key="3">
    <source>
        <dbReference type="Google" id="ProtNLM"/>
    </source>
</evidence>
<comment type="caution">
    <text evidence="1">The sequence shown here is derived from an EMBL/GenBank/DDBJ whole genome shotgun (WGS) entry which is preliminary data.</text>
</comment>
<reference evidence="1 2" key="1">
    <citation type="journal article" date="2024" name="Science">
        <title>Giant polyketide synthase enzymes in the biosynthesis of giant marine polyether toxins.</title>
        <authorList>
            <person name="Fallon T.R."/>
            <person name="Shende V.V."/>
            <person name="Wierzbicki I.H."/>
            <person name="Pendleton A.L."/>
            <person name="Watervoot N.F."/>
            <person name="Auber R.P."/>
            <person name="Gonzalez D.J."/>
            <person name="Wisecaver J.H."/>
            <person name="Moore B.S."/>
        </authorList>
    </citation>
    <scope>NUCLEOTIDE SEQUENCE [LARGE SCALE GENOMIC DNA]</scope>
    <source>
        <strain evidence="1 2">12B1</strain>
    </source>
</reference>
<dbReference type="Proteomes" id="UP001515480">
    <property type="component" value="Unassembled WGS sequence"/>
</dbReference>
<evidence type="ECO:0000313" key="2">
    <source>
        <dbReference type="Proteomes" id="UP001515480"/>
    </source>
</evidence>
<evidence type="ECO:0000313" key="1">
    <source>
        <dbReference type="EMBL" id="KAL1508636.1"/>
    </source>
</evidence>
<dbReference type="EMBL" id="JBGBPQ010000016">
    <property type="protein sequence ID" value="KAL1508636.1"/>
    <property type="molecule type" value="Genomic_DNA"/>
</dbReference>
<accession>A0AB34IX23</accession>
<name>A0AB34IX23_PRYPA</name>
<proteinExistence type="predicted"/>
<gene>
    <name evidence="1" type="ORF">AB1Y20_004732</name>
</gene>